<evidence type="ECO:0000313" key="1">
    <source>
        <dbReference type="EMBL" id="MCI4387971.1"/>
    </source>
</evidence>
<sequence>MWHTVLLFILLSSPSVLGQVSYSIPEEMAKGSIVGNIAQDLGLDLKRLKSGKARVFSGDNTEYIELNKERGMLLIKEKIDRESLCAKATLCALHLQMILEGPMEMYTVTVEITDINDNAPFFQTGEIRIEISEAAAPGARFMLERAMDADVGTNGLQSYSLKPTDHFVLELENHADGGKNVQMILQKPLDREKEETFTLLLTAVDGGEPVLSGSVRIHVTVLDSNDNAPVFTQKVYKASIIENSPKGTKLTTVSASDADE</sequence>
<dbReference type="EMBL" id="CM040470">
    <property type="protein sequence ID" value="MCI4387971.1"/>
    <property type="molecule type" value="Genomic_DNA"/>
</dbReference>
<reference evidence="1 2" key="1">
    <citation type="journal article" date="2022" name="bioRxiv">
        <title>An ancient truncated duplication of the anti-Mullerian hormone receptor type 2 gene is a potential conserved master sex determinant in the Pangasiidae catfish family.</title>
        <authorList>
            <person name="Wen M."/>
            <person name="Pan Q."/>
            <person name="Jouanno E."/>
            <person name="Montfort J."/>
            <person name="Zahm M."/>
            <person name="Cabau C."/>
            <person name="Klopp C."/>
            <person name="Iampietro C."/>
            <person name="Roques C."/>
            <person name="Bouchez O."/>
            <person name="Castinel A."/>
            <person name="Donnadieu C."/>
            <person name="Parrinello H."/>
            <person name="Poncet C."/>
            <person name="Belmonte E."/>
            <person name="Gautier V."/>
            <person name="Avarre J.-C."/>
            <person name="Dugue R."/>
            <person name="Gustiano R."/>
            <person name="Ha T.T.T."/>
            <person name="Campet M."/>
            <person name="Sriphairoj K."/>
            <person name="Ribolli J."/>
            <person name="de Almeida F.L."/>
            <person name="Desvignes T."/>
            <person name="Postlethwait J.H."/>
            <person name="Bucao C.F."/>
            <person name="Robinson-Rechavi M."/>
            <person name="Bobe J."/>
            <person name="Herpin A."/>
            <person name="Guiguen Y."/>
        </authorList>
    </citation>
    <scope>NUCLEOTIDE SEQUENCE [LARGE SCALE GENOMIC DNA]</scope>
    <source>
        <strain evidence="1">YG-Dec2019</strain>
    </source>
</reference>
<comment type="caution">
    <text evidence="1">The sequence shown here is derived from an EMBL/GenBank/DDBJ whole genome shotgun (WGS) entry which is preliminary data.</text>
</comment>
<evidence type="ECO:0000313" key="2">
    <source>
        <dbReference type="Proteomes" id="UP000829447"/>
    </source>
</evidence>
<dbReference type="Proteomes" id="UP000829447">
    <property type="component" value="Linkage Group LG17"/>
</dbReference>
<protein>
    <submittedName>
        <fullName evidence="1">Uncharacterized protein</fullName>
    </submittedName>
</protein>
<proteinExistence type="predicted"/>
<keyword evidence="2" id="KW-1185">Reference proteome</keyword>
<organism evidence="1 2">
    <name type="scientific">Pangasianodon gigas</name>
    <name type="common">Mekong giant catfish</name>
    <name type="synonym">Pangasius gigas</name>
    <dbReference type="NCBI Taxonomy" id="30993"/>
    <lineage>
        <taxon>Eukaryota</taxon>
        <taxon>Metazoa</taxon>
        <taxon>Chordata</taxon>
        <taxon>Craniata</taxon>
        <taxon>Vertebrata</taxon>
        <taxon>Euteleostomi</taxon>
        <taxon>Actinopterygii</taxon>
        <taxon>Neopterygii</taxon>
        <taxon>Teleostei</taxon>
        <taxon>Ostariophysi</taxon>
        <taxon>Siluriformes</taxon>
        <taxon>Pangasiidae</taxon>
        <taxon>Pangasianodon</taxon>
    </lineage>
</organism>
<name>A0ACC5X9N0_PANGG</name>
<feature type="non-terminal residue" evidence="1">
    <location>
        <position position="260"/>
    </location>
</feature>
<accession>A0ACC5X9N0</accession>
<gene>
    <name evidence="1" type="ORF">PGIGA_G00080130</name>
</gene>